<sequence>MFKGDVMKYKGLLYRLCFLLVIFLFCFQGDAFWGKKNKNSFKIYGFVWADFERGAMNFPVLLFDSKTGRLIAKTKTNIFSKYKFKNIPVGVYVVKVGKFTKEVSVSTKNIKLDFNLSAPDGLMHHSDRFVYNAAKEIEEQTKGKDPGKNNQELMNWIAGEYYSYQGNTERKLMLCPNGVFYDSSESSYSGTMSDAGGNQTGAWGSGSADSGNGRWAIRGNKQSGTITFCYKGKDCNTVKYYAMKDNCFKINGITFCYKGKPRCR</sequence>
<evidence type="ECO:0000313" key="1">
    <source>
        <dbReference type="EMBL" id="BBB32127.1"/>
    </source>
</evidence>
<accession>A0A7R6PT38</accession>
<organism evidence="1 2">
    <name type="scientific">Thermotomaculum hydrothermale</name>
    <dbReference type="NCBI Taxonomy" id="981385"/>
    <lineage>
        <taxon>Bacteria</taxon>
        <taxon>Pseudomonadati</taxon>
        <taxon>Acidobacteriota</taxon>
        <taxon>Holophagae</taxon>
        <taxon>Thermotomaculales</taxon>
        <taxon>Thermotomaculaceae</taxon>
        <taxon>Thermotomaculum</taxon>
    </lineage>
</organism>
<keyword evidence="2" id="KW-1185">Reference proteome</keyword>
<dbReference type="InterPro" id="IPR013783">
    <property type="entry name" value="Ig-like_fold"/>
</dbReference>
<reference evidence="1 2" key="1">
    <citation type="journal article" date="2012" name="Extremophiles">
        <title>Thermotomaculum hydrothermale gen. nov., sp. nov., a novel heterotrophic thermophile within the phylum Acidobacteria from a deep-sea hydrothermal vent chimney in the Southern Okinawa Trough.</title>
        <authorList>
            <person name="Izumi H."/>
            <person name="Nunoura T."/>
            <person name="Miyazaki M."/>
            <person name="Mino S."/>
            <person name="Toki T."/>
            <person name="Takai K."/>
            <person name="Sako Y."/>
            <person name="Sawabe T."/>
            <person name="Nakagawa S."/>
        </authorList>
    </citation>
    <scope>NUCLEOTIDE SEQUENCE [LARGE SCALE GENOMIC DNA]</scope>
    <source>
        <strain evidence="1 2">AC55</strain>
    </source>
</reference>
<protein>
    <submittedName>
        <fullName evidence="1">Uncharacterized protein</fullName>
    </submittedName>
</protein>
<dbReference type="AlphaFoldDB" id="A0A7R6PT38"/>
<evidence type="ECO:0000313" key="2">
    <source>
        <dbReference type="Proteomes" id="UP000595564"/>
    </source>
</evidence>
<dbReference type="Proteomes" id="UP000595564">
    <property type="component" value="Chromosome"/>
</dbReference>
<name>A0A7R6PT38_9BACT</name>
<dbReference type="KEGG" id="thyd:TTHT_0541"/>
<dbReference type="Gene3D" id="2.60.40.10">
    <property type="entry name" value="Immunoglobulins"/>
    <property type="match status" value="1"/>
</dbReference>
<dbReference type="EMBL" id="AP017470">
    <property type="protein sequence ID" value="BBB32127.1"/>
    <property type="molecule type" value="Genomic_DNA"/>
</dbReference>
<gene>
    <name evidence="1" type="ORF">TTHT_0541</name>
</gene>
<dbReference type="SUPFAM" id="SSF49478">
    <property type="entry name" value="Cna protein B-type domain"/>
    <property type="match status" value="1"/>
</dbReference>
<proteinExistence type="predicted"/>